<protein>
    <submittedName>
        <fullName evidence="2">Uncharacterized protein</fullName>
    </submittedName>
</protein>
<evidence type="ECO:0000313" key="3">
    <source>
        <dbReference type="Proteomes" id="UP001501759"/>
    </source>
</evidence>
<name>A0ABP9JDP2_9ACTN</name>
<keyword evidence="3" id="KW-1185">Reference proteome</keyword>
<accession>A0ABP9JDP2</accession>
<dbReference type="Proteomes" id="UP001501759">
    <property type="component" value="Unassembled WGS sequence"/>
</dbReference>
<comment type="caution">
    <text evidence="2">The sequence shown here is derived from an EMBL/GenBank/DDBJ whole genome shotgun (WGS) entry which is preliminary data.</text>
</comment>
<feature type="compositionally biased region" description="Basic and acidic residues" evidence="1">
    <location>
        <begin position="83"/>
        <end position="94"/>
    </location>
</feature>
<dbReference type="EMBL" id="BAABKB010000031">
    <property type="protein sequence ID" value="GAA5028737.1"/>
    <property type="molecule type" value="Genomic_DNA"/>
</dbReference>
<sequence length="112" mass="12329">MLRSSKRLVLPLVNPLTRGIALGRDVLMPKALLARLRAMRRRNTRSDGWLVPGTHRLFGRGVAVVGEASAFVRAACSAWLCGPRDRNGTDDRTTRPPALPPPVVDDPRVVLR</sequence>
<proteinExistence type="predicted"/>
<reference evidence="3" key="1">
    <citation type="journal article" date="2019" name="Int. J. Syst. Evol. Microbiol.">
        <title>The Global Catalogue of Microorganisms (GCM) 10K type strain sequencing project: providing services to taxonomists for standard genome sequencing and annotation.</title>
        <authorList>
            <consortium name="The Broad Institute Genomics Platform"/>
            <consortium name="The Broad Institute Genome Sequencing Center for Infectious Disease"/>
            <person name="Wu L."/>
            <person name="Ma J."/>
        </authorList>
    </citation>
    <scope>NUCLEOTIDE SEQUENCE [LARGE SCALE GENOMIC DNA]</scope>
    <source>
        <strain evidence="3">JCM 18409</strain>
    </source>
</reference>
<evidence type="ECO:0000256" key="1">
    <source>
        <dbReference type="SAM" id="MobiDB-lite"/>
    </source>
</evidence>
<gene>
    <name evidence="2" type="ORF">GCM10023335_66940</name>
</gene>
<feature type="region of interest" description="Disordered" evidence="1">
    <location>
        <begin position="82"/>
        <end position="112"/>
    </location>
</feature>
<organism evidence="2 3">
    <name type="scientific">Streptomyces siamensis</name>
    <dbReference type="NCBI Taxonomy" id="1274986"/>
    <lineage>
        <taxon>Bacteria</taxon>
        <taxon>Bacillati</taxon>
        <taxon>Actinomycetota</taxon>
        <taxon>Actinomycetes</taxon>
        <taxon>Kitasatosporales</taxon>
        <taxon>Streptomycetaceae</taxon>
        <taxon>Streptomyces</taxon>
    </lineage>
</organism>
<evidence type="ECO:0000313" key="2">
    <source>
        <dbReference type="EMBL" id="GAA5028737.1"/>
    </source>
</evidence>